<sequence length="30" mass="3300">MLYCNSGLVTENVFAHIGSQALKCWESLAN</sequence>
<dbReference type="EMBL" id="GBXM01051915">
    <property type="protein sequence ID" value="JAH56662.1"/>
    <property type="molecule type" value="Transcribed_RNA"/>
</dbReference>
<evidence type="ECO:0000313" key="1">
    <source>
        <dbReference type="EMBL" id="JAH56662.1"/>
    </source>
</evidence>
<protein>
    <submittedName>
        <fullName evidence="1">Uncharacterized protein</fullName>
    </submittedName>
</protein>
<accession>A0A0E9TT60</accession>
<organism evidence="1">
    <name type="scientific">Anguilla anguilla</name>
    <name type="common">European freshwater eel</name>
    <name type="synonym">Muraena anguilla</name>
    <dbReference type="NCBI Taxonomy" id="7936"/>
    <lineage>
        <taxon>Eukaryota</taxon>
        <taxon>Metazoa</taxon>
        <taxon>Chordata</taxon>
        <taxon>Craniata</taxon>
        <taxon>Vertebrata</taxon>
        <taxon>Euteleostomi</taxon>
        <taxon>Actinopterygii</taxon>
        <taxon>Neopterygii</taxon>
        <taxon>Teleostei</taxon>
        <taxon>Anguilliformes</taxon>
        <taxon>Anguillidae</taxon>
        <taxon>Anguilla</taxon>
    </lineage>
</organism>
<reference evidence="1" key="2">
    <citation type="journal article" date="2015" name="Fish Shellfish Immunol.">
        <title>Early steps in the European eel (Anguilla anguilla)-Vibrio vulnificus interaction in the gills: Role of the RtxA13 toxin.</title>
        <authorList>
            <person name="Callol A."/>
            <person name="Pajuelo D."/>
            <person name="Ebbesson L."/>
            <person name="Teles M."/>
            <person name="MacKenzie S."/>
            <person name="Amaro C."/>
        </authorList>
    </citation>
    <scope>NUCLEOTIDE SEQUENCE</scope>
</reference>
<reference evidence="1" key="1">
    <citation type="submission" date="2014-11" db="EMBL/GenBank/DDBJ databases">
        <authorList>
            <person name="Amaro Gonzalez C."/>
        </authorList>
    </citation>
    <scope>NUCLEOTIDE SEQUENCE</scope>
</reference>
<name>A0A0E9TT60_ANGAN</name>
<dbReference type="AlphaFoldDB" id="A0A0E9TT60"/>
<proteinExistence type="predicted"/>